<protein>
    <submittedName>
        <fullName evidence="1">Uncharacterized protein</fullName>
    </submittedName>
</protein>
<accession>A0A975CMF0</accession>
<gene>
    <name evidence="1" type="ORF">J3359_16180</name>
</gene>
<proteinExistence type="predicted"/>
<name>A0A975CMF0_9FLAO</name>
<evidence type="ECO:0000313" key="1">
    <source>
        <dbReference type="EMBL" id="QTE22323.1"/>
    </source>
</evidence>
<sequence length="268" mass="31595">MRFSTKLFILFIILFSSKNIKAQEVRHVITPHIIIGSTLKNSFNIEATINTKSEPHFSTSFVLTDKIALFGSYNFIKWRNRRYSFLKGLFGGPGYDYVENNNVGFSVGFAFINLFNQHKSKNTELLIGVEKQSLKLAEYYPRQLDQIDFINEKYSKFFLQINFTKQLNNKKLNIVYSFKTSYFKVNNLENNLYYQGENSMINLEKDNLFLASFFTSIQFRLKEEKTYYFRIQTGFSAALDDFKNNTSREGFWGLHANVSFIYRFQKKE</sequence>
<reference evidence="1 2" key="1">
    <citation type="submission" date="2021-03" db="EMBL/GenBank/DDBJ databases">
        <title>Complete genome of Polaribacter_sp.SM13.</title>
        <authorList>
            <person name="Jeong S.W."/>
            <person name="Bae J.W."/>
        </authorList>
    </citation>
    <scope>NUCLEOTIDE SEQUENCE [LARGE SCALE GENOMIC DNA]</scope>
    <source>
        <strain evidence="1 2">SM13</strain>
    </source>
</reference>
<dbReference type="KEGG" id="pcea:J3359_16180"/>
<keyword evidence="2" id="KW-1185">Reference proteome</keyword>
<dbReference type="EMBL" id="CP071869">
    <property type="protein sequence ID" value="QTE22323.1"/>
    <property type="molecule type" value="Genomic_DNA"/>
</dbReference>
<dbReference type="RefSeq" id="WP_208078103.1">
    <property type="nucleotide sequence ID" value="NZ_CP071869.1"/>
</dbReference>
<organism evidence="1 2">
    <name type="scientific">Polaribacter cellanae</name>
    <dbReference type="NCBI Taxonomy" id="2818493"/>
    <lineage>
        <taxon>Bacteria</taxon>
        <taxon>Pseudomonadati</taxon>
        <taxon>Bacteroidota</taxon>
        <taxon>Flavobacteriia</taxon>
        <taxon>Flavobacteriales</taxon>
        <taxon>Flavobacteriaceae</taxon>
    </lineage>
</organism>
<dbReference type="Proteomes" id="UP000663920">
    <property type="component" value="Chromosome"/>
</dbReference>
<dbReference type="AlphaFoldDB" id="A0A975CMF0"/>
<evidence type="ECO:0000313" key="2">
    <source>
        <dbReference type="Proteomes" id="UP000663920"/>
    </source>
</evidence>